<evidence type="ECO:0000256" key="1">
    <source>
        <dbReference type="ARBA" id="ARBA00004651"/>
    </source>
</evidence>
<dbReference type="RefSeq" id="WP_245909868.1">
    <property type="nucleotide sequence ID" value="NZ_QJTK01000017.1"/>
</dbReference>
<evidence type="ECO:0000256" key="5">
    <source>
        <dbReference type="ARBA" id="ARBA00022989"/>
    </source>
</evidence>
<protein>
    <submittedName>
        <fullName evidence="8">Cobalamin biosynthesis protein CbiM</fullName>
    </submittedName>
</protein>
<dbReference type="PANTHER" id="PTHR34229">
    <property type="entry name" value="METAL TRANSPORT PROTEIN HI_1621-RELATED"/>
    <property type="match status" value="1"/>
</dbReference>
<dbReference type="AlphaFoldDB" id="A0A318TUD6"/>
<dbReference type="GO" id="GO:0000041">
    <property type="term" value="P:transition metal ion transport"/>
    <property type="evidence" value="ECO:0007669"/>
    <property type="project" value="InterPro"/>
</dbReference>
<evidence type="ECO:0000313" key="9">
    <source>
        <dbReference type="Proteomes" id="UP000247727"/>
    </source>
</evidence>
<dbReference type="Gene3D" id="1.10.1760.20">
    <property type="match status" value="1"/>
</dbReference>
<dbReference type="InterPro" id="IPR002751">
    <property type="entry name" value="CbiM/NikMN"/>
</dbReference>
<organism evidence="8 9">
    <name type="scientific">Rhodobacter viridis</name>
    <dbReference type="NCBI Taxonomy" id="1054202"/>
    <lineage>
        <taxon>Bacteria</taxon>
        <taxon>Pseudomonadati</taxon>
        <taxon>Pseudomonadota</taxon>
        <taxon>Alphaproteobacteria</taxon>
        <taxon>Rhodobacterales</taxon>
        <taxon>Rhodobacter group</taxon>
        <taxon>Rhodobacter</taxon>
    </lineage>
</organism>
<feature type="transmembrane region" description="Helical" evidence="7">
    <location>
        <begin position="39"/>
        <end position="60"/>
    </location>
</feature>
<sequence>MHIPDGYLSPTTCAVTLAATLPFWVGAMRKIERFEEARTIPLVALVAAFSFVIMMFNLPIPGGTTAHAVGLGITAILSGRSAAVLAISVARLIPAVFFGDGASPPLARLASTWR</sequence>
<keyword evidence="9" id="KW-1185">Reference proteome</keyword>
<accession>A0A318TUD6</accession>
<dbReference type="GO" id="GO:0005886">
    <property type="term" value="C:plasma membrane"/>
    <property type="evidence" value="ECO:0007669"/>
    <property type="project" value="UniProtKB-SubCell"/>
</dbReference>
<evidence type="ECO:0000256" key="4">
    <source>
        <dbReference type="ARBA" id="ARBA00022692"/>
    </source>
</evidence>
<feature type="transmembrane region" description="Helical" evidence="7">
    <location>
        <begin position="66"/>
        <end position="87"/>
    </location>
</feature>
<dbReference type="EMBL" id="QJTK01000017">
    <property type="protein sequence ID" value="PYF07467.1"/>
    <property type="molecule type" value="Genomic_DNA"/>
</dbReference>
<proteinExistence type="predicted"/>
<dbReference type="Pfam" id="PF01891">
    <property type="entry name" value="CbiM"/>
    <property type="match status" value="1"/>
</dbReference>
<evidence type="ECO:0000313" key="8">
    <source>
        <dbReference type="EMBL" id="PYF07467.1"/>
    </source>
</evidence>
<reference evidence="8 9" key="1">
    <citation type="submission" date="2018-06" db="EMBL/GenBank/DDBJ databases">
        <title>Genomic Encyclopedia of Type Strains, Phase III (KMG-III): the genomes of soil and plant-associated and newly described type strains.</title>
        <authorList>
            <person name="Whitman W."/>
        </authorList>
    </citation>
    <scope>NUCLEOTIDE SEQUENCE [LARGE SCALE GENOMIC DNA]</scope>
    <source>
        <strain evidence="8 9">JA737</strain>
    </source>
</reference>
<keyword evidence="2" id="KW-0813">Transport</keyword>
<dbReference type="Proteomes" id="UP000247727">
    <property type="component" value="Unassembled WGS sequence"/>
</dbReference>
<dbReference type="PANTHER" id="PTHR34229:SF1">
    <property type="entry name" value="METAL TRANSPORT PROTEIN HI_1621-RELATED"/>
    <property type="match status" value="1"/>
</dbReference>
<name>A0A318TUD6_9RHOB</name>
<keyword evidence="4 7" id="KW-0812">Transmembrane</keyword>
<keyword evidence="6 7" id="KW-0472">Membrane</keyword>
<comment type="subcellular location">
    <subcellularLocation>
        <location evidence="1">Cell membrane</location>
        <topology evidence="1">Multi-pass membrane protein</topology>
    </subcellularLocation>
</comment>
<evidence type="ECO:0000256" key="3">
    <source>
        <dbReference type="ARBA" id="ARBA00022475"/>
    </source>
</evidence>
<comment type="caution">
    <text evidence="8">The sequence shown here is derived from an EMBL/GenBank/DDBJ whole genome shotgun (WGS) entry which is preliminary data.</text>
</comment>
<gene>
    <name evidence="8" type="ORF">C8J30_11718</name>
</gene>
<keyword evidence="5 7" id="KW-1133">Transmembrane helix</keyword>
<keyword evidence="3" id="KW-1003">Cell membrane</keyword>
<evidence type="ECO:0000256" key="6">
    <source>
        <dbReference type="ARBA" id="ARBA00023136"/>
    </source>
</evidence>
<feature type="transmembrane region" description="Helical" evidence="7">
    <location>
        <begin position="6"/>
        <end position="27"/>
    </location>
</feature>
<evidence type="ECO:0000256" key="7">
    <source>
        <dbReference type="SAM" id="Phobius"/>
    </source>
</evidence>
<evidence type="ECO:0000256" key="2">
    <source>
        <dbReference type="ARBA" id="ARBA00022448"/>
    </source>
</evidence>